<gene>
    <name evidence="2" type="ORF">IPF40_01535</name>
</gene>
<keyword evidence="1" id="KW-0472">Membrane</keyword>
<sequence>MTPELAAALVGLALVDATSFGTLVLPTLMLVQPRVRASRVVLYLAAISAFYFVLGVALLFAAERVLALVAATERSRVVDMVQLVVGLALLAGSFWPDLPWVKQRRQERDAAGGGRRPGWRDRVLGPEARSRTVIAVAVGAGLVEAASMLPYLGAVGMLTSSAASTPERLAALAGYVVVMCLPALILLAARLLLGARVDGALGRLARWLDRQSRNAIWWVVGVVGFLIARDAASRLWPGSMG</sequence>
<comment type="caution">
    <text evidence="2">The sequence shown here is derived from an EMBL/GenBank/DDBJ whole genome shotgun (WGS) entry which is preliminary data.</text>
</comment>
<feature type="transmembrane region" description="Helical" evidence="1">
    <location>
        <begin position="80"/>
        <end position="98"/>
    </location>
</feature>
<dbReference type="Pfam" id="PF11139">
    <property type="entry name" value="SfLAP"/>
    <property type="match status" value="1"/>
</dbReference>
<dbReference type="InterPro" id="IPR021315">
    <property type="entry name" value="Gap/Sap"/>
</dbReference>
<evidence type="ECO:0000256" key="1">
    <source>
        <dbReference type="SAM" id="Phobius"/>
    </source>
</evidence>
<feature type="transmembrane region" description="Helical" evidence="1">
    <location>
        <begin position="6"/>
        <end position="28"/>
    </location>
</feature>
<accession>A0A934X2H0</accession>
<evidence type="ECO:0000313" key="3">
    <source>
        <dbReference type="Proteomes" id="UP000718281"/>
    </source>
</evidence>
<keyword evidence="1" id="KW-0812">Transmembrane</keyword>
<dbReference type="AlphaFoldDB" id="A0A934X2H0"/>
<organism evidence="2 3">
    <name type="scientific">Candidatus Phosphoribacter hodrii</name>
    <dbReference type="NCBI Taxonomy" id="2953743"/>
    <lineage>
        <taxon>Bacteria</taxon>
        <taxon>Bacillati</taxon>
        <taxon>Actinomycetota</taxon>
        <taxon>Actinomycetes</taxon>
        <taxon>Micrococcales</taxon>
        <taxon>Dermatophilaceae</taxon>
        <taxon>Candidatus Phosphoribacter</taxon>
    </lineage>
</organism>
<feature type="transmembrane region" description="Helical" evidence="1">
    <location>
        <begin position="172"/>
        <end position="193"/>
    </location>
</feature>
<feature type="transmembrane region" description="Helical" evidence="1">
    <location>
        <begin position="132"/>
        <end position="152"/>
    </location>
</feature>
<keyword evidence="1" id="KW-1133">Transmembrane helix</keyword>
<evidence type="ECO:0000313" key="2">
    <source>
        <dbReference type="EMBL" id="MBK6299776.1"/>
    </source>
</evidence>
<name>A0A934X2H0_9MICO</name>
<dbReference type="EMBL" id="JADIXZ010000001">
    <property type="protein sequence ID" value="MBK6299776.1"/>
    <property type="molecule type" value="Genomic_DNA"/>
</dbReference>
<reference evidence="2 3" key="1">
    <citation type="submission" date="2020-10" db="EMBL/GenBank/DDBJ databases">
        <title>Connecting structure to function with the recovery of over 1000 high-quality activated sludge metagenome-assembled genomes encoding full-length rRNA genes using long-read sequencing.</title>
        <authorList>
            <person name="Singleton C.M."/>
            <person name="Petriglieri F."/>
            <person name="Kristensen J.M."/>
            <person name="Kirkegaard R.H."/>
            <person name="Michaelsen T.Y."/>
            <person name="Andersen M.H."/>
            <person name="Karst S.M."/>
            <person name="Dueholm M.S."/>
            <person name="Nielsen P.H."/>
            <person name="Albertsen M."/>
        </authorList>
    </citation>
    <scope>NUCLEOTIDE SEQUENCE [LARGE SCALE GENOMIC DNA]</scope>
    <source>
        <strain evidence="2">AalE_18-Q3-R2-46_BAT3C.188</strain>
    </source>
</reference>
<protein>
    <submittedName>
        <fullName evidence="2">GAP family protein</fullName>
    </submittedName>
</protein>
<feature type="transmembrane region" description="Helical" evidence="1">
    <location>
        <begin position="214"/>
        <end position="232"/>
    </location>
</feature>
<proteinExistence type="predicted"/>
<feature type="transmembrane region" description="Helical" evidence="1">
    <location>
        <begin position="40"/>
        <end position="60"/>
    </location>
</feature>
<dbReference type="Proteomes" id="UP000718281">
    <property type="component" value="Unassembled WGS sequence"/>
</dbReference>